<dbReference type="EMBL" id="PTJC01000005">
    <property type="protein sequence ID" value="PPK87678.1"/>
    <property type="molecule type" value="Genomic_DNA"/>
</dbReference>
<feature type="signal peptide" evidence="1">
    <location>
        <begin position="1"/>
        <end position="21"/>
    </location>
</feature>
<gene>
    <name evidence="2" type="ORF">CLV84_0626</name>
</gene>
<proteinExistence type="predicted"/>
<evidence type="ECO:0008006" key="4">
    <source>
        <dbReference type="Google" id="ProtNLM"/>
    </source>
</evidence>
<dbReference type="OrthoDB" id="1494209at2"/>
<dbReference type="Proteomes" id="UP000237662">
    <property type="component" value="Unassembled WGS sequence"/>
</dbReference>
<feature type="chain" id="PRO_5015765743" description="Lipoprotein" evidence="1">
    <location>
        <begin position="22"/>
        <end position="157"/>
    </location>
</feature>
<reference evidence="2 3" key="1">
    <citation type="submission" date="2018-02" db="EMBL/GenBank/DDBJ databases">
        <title>Genomic Encyclopedia of Archaeal and Bacterial Type Strains, Phase II (KMG-II): from individual species to whole genera.</title>
        <authorList>
            <person name="Goeker M."/>
        </authorList>
    </citation>
    <scope>NUCLEOTIDE SEQUENCE [LARGE SCALE GENOMIC DNA]</scope>
    <source>
        <strain evidence="2 3">DSM 29526</strain>
    </source>
</reference>
<sequence>MRTILYPILLLLLVASCSKQRQTLNRIEGTFETVEFVVTVSGTDSVLFTASPTFQFGECAPRDTRCTMTVVDSDSTVYNYRYNYSHDPASGMEVIGFNRGDAETWSSDADLSRVLDNVFDFELNKGELRLHLEDYKWMWDSMQGYDLCDISITAVKR</sequence>
<keyword evidence="1" id="KW-0732">Signal</keyword>
<protein>
    <recommendedName>
        <fullName evidence="4">Lipoprotein</fullName>
    </recommendedName>
</protein>
<keyword evidence="3" id="KW-1185">Reference proteome</keyword>
<evidence type="ECO:0000313" key="2">
    <source>
        <dbReference type="EMBL" id="PPK87678.1"/>
    </source>
</evidence>
<organism evidence="2 3">
    <name type="scientific">Neolewinella xylanilytica</name>
    <dbReference type="NCBI Taxonomy" id="1514080"/>
    <lineage>
        <taxon>Bacteria</taxon>
        <taxon>Pseudomonadati</taxon>
        <taxon>Bacteroidota</taxon>
        <taxon>Saprospiria</taxon>
        <taxon>Saprospirales</taxon>
        <taxon>Lewinellaceae</taxon>
        <taxon>Neolewinella</taxon>
    </lineage>
</organism>
<evidence type="ECO:0000256" key="1">
    <source>
        <dbReference type="SAM" id="SignalP"/>
    </source>
</evidence>
<comment type="caution">
    <text evidence="2">The sequence shown here is derived from an EMBL/GenBank/DDBJ whole genome shotgun (WGS) entry which is preliminary data.</text>
</comment>
<dbReference type="PROSITE" id="PS51257">
    <property type="entry name" value="PROKAR_LIPOPROTEIN"/>
    <property type="match status" value="1"/>
</dbReference>
<evidence type="ECO:0000313" key="3">
    <source>
        <dbReference type="Proteomes" id="UP000237662"/>
    </source>
</evidence>
<dbReference type="RefSeq" id="WP_104418276.1">
    <property type="nucleotide sequence ID" value="NZ_PTJC01000005.1"/>
</dbReference>
<accession>A0A2S6I864</accession>
<name>A0A2S6I864_9BACT</name>
<dbReference type="AlphaFoldDB" id="A0A2S6I864"/>